<organism evidence="1 2">
    <name type="scientific">Setomelanomma holmii</name>
    <dbReference type="NCBI Taxonomy" id="210430"/>
    <lineage>
        <taxon>Eukaryota</taxon>
        <taxon>Fungi</taxon>
        <taxon>Dikarya</taxon>
        <taxon>Ascomycota</taxon>
        <taxon>Pezizomycotina</taxon>
        <taxon>Dothideomycetes</taxon>
        <taxon>Pleosporomycetidae</taxon>
        <taxon>Pleosporales</taxon>
        <taxon>Pleosporineae</taxon>
        <taxon>Phaeosphaeriaceae</taxon>
        <taxon>Setomelanomma</taxon>
    </lineage>
</organism>
<evidence type="ECO:0000313" key="1">
    <source>
        <dbReference type="EMBL" id="KAF2025565.1"/>
    </source>
</evidence>
<proteinExistence type="predicted"/>
<dbReference type="EMBL" id="ML978262">
    <property type="protein sequence ID" value="KAF2025565.1"/>
    <property type="molecule type" value="Genomic_DNA"/>
</dbReference>
<dbReference type="OrthoDB" id="3800144at2759"/>
<name>A0A9P4H1T4_9PLEO</name>
<reference evidence="1" key="1">
    <citation type="journal article" date="2020" name="Stud. Mycol.">
        <title>101 Dothideomycetes genomes: a test case for predicting lifestyles and emergence of pathogens.</title>
        <authorList>
            <person name="Haridas S."/>
            <person name="Albert R."/>
            <person name="Binder M."/>
            <person name="Bloem J."/>
            <person name="Labutti K."/>
            <person name="Salamov A."/>
            <person name="Andreopoulos B."/>
            <person name="Baker S."/>
            <person name="Barry K."/>
            <person name="Bills G."/>
            <person name="Bluhm B."/>
            <person name="Cannon C."/>
            <person name="Castanera R."/>
            <person name="Culley D."/>
            <person name="Daum C."/>
            <person name="Ezra D."/>
            <person name="Gonzalez J."/>
            <person name="Henrissat B."/>
            <person name="Kuo A."/>
            <person name="Liang C."/>
            <person name="Lipzen A."/>
            <person name="Lutzoni F."/>
            <person name="Magnuson J."/>
            <person name="Mondo S."/>
            <person name="Nolan M."/>
            <person name="Ohm R."/>
            <person name="Pangilinan J."/>
            <person name="Park H.-J."/>
            <person name="Ramirez L."/>
            <person name="Alfaro M."/>
            <person name="Sun H."/>
            <person name="Tritt A."/>
            <person name="Yoshinaga Y."/>
            <person name="Zwiers L.-H."/>
            <person name="Turgeon B."/>
            <person name="Goodwin S."/>
            <person name="Spatafora J."/>
            <person name="Crous P."/>
            <person name="Grigoriev I."/>
        </authorList>
    </citation>
    <scope>NUCLEOTIDE SEQUENCE</scope>
    <source>
        <strain evidence="1">CBS 110217</strain>
    </source>
</reference>
<keyword evidence="2" id="KW-1185">Reference proteome</keyword>
<evidence type="ECO:0000313" key="2">
    <source>
        <dbReference type="Proteomes" id="UP000799777"/>
    </source>
</evidence>
<comment type="caution">
    <text evidence="1">The sequence shown here is derived from an EMBL/GenBank/DDBJ whole genome shotgun (WGS) entry which is preliminary data.</text>
</comment>
<accession>A0A9P4H1T4</accession>
<protein>
    <submittedName>
        <fullName evidence="1">Uncharacterized protein</fullName>
    </submittedName>
</protein>
<gene>
    <name evidence="1" type="ORF">EK21DRAFT_116654</name>
</gene>
<dbReference type="Proteomes" id="UP000799777">
    <property type="component" value="Unassembled WGS sequence"/>
</dbReference>
<dbReference type="AlphaFoldDB" id="A0A9P4H1T4"/>
<sequence>MALENAIQRALQNGFRHERPYPELPPGYDWETQKKKYSQGNLWTLLRTYRYANAYENILETPGAMKFGHVFCHRGLYDRALGYPEDSLLAVENGLRHGLYFHELDGNMGQRPYEGWQLFIAHDRVSESSHVEGRHVVYLQAQLTHGNSLICGPLTFTVPAEYLLITIMMFYSYPVVNEALRNRGIDPDKATAAQKVEKSYRELHELFRKQVQSFADTNFFQFIFEIVLSGFELGYNARTGHAVNPLDGSAIEDPEVLFESRVHCAMIDIALALRKIPSPHYFSSCTRLCDVRTLQGEMTASFQTGHMQCIPSGVKGLQTKTRTMHGGLYPQSDLVIADDPFAEIAARTWIDEYAKLDRL</sequence>